<sequence>MNRRTRILLPLALAGSLALAACGGNDTGQEPADSDKLRVATSTTVYADLVQQIGGDTIEVSPVIDSPAQDPHSYEATSRDKLSLSKAQLVVANGGGYDAFMDVLAQDLELPDSAVINAVDTSPVAHEDEGEHEGHERAESEHEGHNRAEAEHEGHDHEDGHTGEAEGADAHAGHDHAAYNEHIWYDLESMRLLTDEIATRLGTLRPVDAESYKNNAAALNDELRGLESRVAALQGPLESTAFAMTEPVPFHLLEDAGMTDATPEGLSESIEGGGEISPQALNEMEKLFSNDAIDVLAYNTQTESPQTERVRALAEAAQVPVIDFTETLPANTTYVSWMDTNIRALEALTS</sequence>
<dbReference type="AlphaFoldDB" id="M7NIS7"/>
<evidence type="ECO:0000256" key="2">
    <source>
        <dbReference type="ARBA" id="ARBA00022448"/>
    </source>
</evidence>
<dbReference type="PATRIC" id="fig|1276920.7.peg.1886"/>
<dbReference type="Pfam" id="PF01297">
    <property type="entry name" value="ZnuA"/>
    <property type="match status" value="1"/>
</dbReference>
<dbReference type="PANTHER" id="PTHR42953">
    <property type="entry name" value="HIGH-AFFINITY ZINC UPTAKE SYSTEM PROTEIN ZNUA-RELATED"/>
    <property type="match status" value="1"/>
</dbReference>
<organism evidence="8 9">
    <name type="scientific">Paeniglutamicibacter gangotriensis Lz1y</name>
    <dbReference type="NCBI Taxonomy" id="1276920"/>
    <lineage>
        <taxon>Bacteria</taxon>
        <taxon>Bacillati</taxon>
        <taxon>Actinomycetota</taxon>
        <taxon>Actinomycetes</taxon>
        <taxon>Micrococcales</taxon>
        <taxon>Micrococcaceae</taxon>
        <taxon>Paeniglutamicibacter</taxon>
    </lineage>
</organism>
<keyword evidence="4 7" id="KW-0732">Signal</keyword>
<protein>
    <submittedName>
        <fullName evidence="8">Metal ion ABC transporter substrate-binding protein</fullName>
    </submittedName>
</protein>
<evidence type="ECO:0000313" key="8">
    <source>
        <dbReference type="EMBL" id="EMQ98458.1"/>
    </source>
</evidence>
<evidence type="ECO:0000256" key="4">
    <source>
        <dbReference type="ARBA" id="ARBA00022729"/>
    </source>
</evidence>
<dbReference type="STRING" id="1276920.ADIAG_01886"/>
<gene>
    <name evidence="8" type="ORF">ADIAG_01886</name>
</gene>
<comment type="similarity">
    <text evidence="5">Belongs to the bacterial solute-binding protein 9 family.</text>
</comment>
<dbReference type="SUPFAM" id="SSF53807">
    <property type="entry name" value="Helical backbone' metal receptor"/>
    <property type="match status" value="1"/>
</dbReference>
<feature type="region of interest" description="Disordered" evidence="6">
    <location>
        <begin position="124"/>
        <end position="170"/>
    </location>
</feature>
<dbReference type="GO" id="GO:0007155">
    <property type="term" value="P:cell adhesion"/>
    <property type="evidence" value="ECO:0007669"/>
    <property type="project" value="InterPro"/>
</dbReference>
<reference evidence="8 9" key="1">
    <citation type="journal article" date="2013" name="Genome Announc.">
        <title>Draft Genome Sequence of Arthrobacter gangotriensis Strain Lz1yT, Isolated from a Penguin Rookery Soil Sample Collected in Antarctica, near the Indian Station Dakshin Gangotri.</title>
        <authorList>
            <person name="Shivaji S."/>
            <person name="Ara S."/>
            <person name="Bandi S."/>
            <person name="Singh A."/>
            <person name="Kumar Pinnaka A."/>
        </authorList>
    </citation>
    <scope>NUCLEOTIDE SEQUENCE [LARGE SCALE GENOMIC DNA]</scope>
    <source>
        <strain evidence="8 9">Lz1y</strain>
    </source>
</reference>
<evidence type="ECO:0000256" key="5">
    <source>
        <dbReference type="RuleBase" id="RU003512"/>
    </source>
</evidence>
<dbReference type="PROSITE" id="PS51257">
    <property type="entry name" value="PROKAR_LIPOPROTEIN"/>
    <property type="match status" value="1"/>
</dbReference>
<dbReference type="Gene3D" id="3.40.50.1980">
    <property type="entry name" value="Nitrogenase molybdenum iron protein domain"/>
    <property type="match status" value="3"/>
</dbReference>
<evidence type="ECO:0000256" key="6">
    <source>
        <dbReference type="SAM" id="MobiDB-lite"/>
    </source>
</evidence>
<keyword evidence="3" id="KW-0479">Metal-binding</keyword>
<evidence type="ECO:0000256" key="7">
    <source>
        <dbReference type="SAM" id="SignalP"/>
    </source>
</evidence>
<dbReference type="InterPro" id="IPR006127">
    <property type="entry name" value="ZnuA-like"/>
</dbReference>
<dbReference type="RefSeq" id="WP_007271070.1">
    <property type="nucleotide sequence ID" value="NZ_AOCK01000005.1"/>
</dbReference>
<evidence type="ECO:0000256" key="3">
    <source>
        <dbReference type="ARBA" id="ARBA00022723"/>
    </source>
</evidence>
<feature type="signal peptide" evidence="7">
    <location>
        <begin position="1"/>
        <end position="20"/>
    </location>
</feature>
<dbReference type="PRINTS" id="PR00690">
    <property type="entry name" value="ADHESNFAMILY"/>
</dbReference>
<accession>M7NIS7</accession>
<dbReference type="PANTHER" id="PTHR42953:SF1">
    <property type="entry name" value="METAL-BINDING PROTEIN HI_0362-RELATED"/>
    <property type="match status" value="1"/>
</dbReference>
<keyword evidence="2 5" id="KW-0813">Transport</keyword>
<evidence type="ECO:0000256" key="1">
    <source>
        <dbReference type="ARBA" id="ARBA00004196"/>
    </source>
</evidence>
<dbReference type="InterPro" id="IPR006128">
    <property type="entry name" value="Lipoprotein_PsaA-like"/>
</dbReference>
<dbReference type="GO" id="GO:0030001">
    <property type="term" value="P:metal ion transport"/>
    <property type="evidence" value="ECO:0007669"/>
    <property type="project" value="InterPro"/>
</dbReference>
<dbReference type="InterPro" id="IPR050492">
    <property type="entry name" value="Bact_metal-bind_prot9"/>
</dbReference>
<dbReference type="GO" id="GO:0030313">
    <property type="term" value="C:cell envelope"/>
    <property type="evidence" value="ECO:0007669"/>
    <property type="project" value="UniProtKB-SubCell"/>
</dbReference>
<evidence type="ECO:0000313" key="9">
    <source>
        <dbReference type="Proteomes" id="UP000012015"/>
    </source>
</evidence>
<dbReference type="EMBL" id="AOCK01000005">
    <property type="protein sequence ID" value="EMQ98458.1"/>
    <property type="molecule type" value="Genomic_DNA"/>
</dbReference>
<dbReference type="GO" id="GO:0046872">
    <property type="term" value="F:metal ion binding"/>
    <property type="evidence" value="ECO:0007669"/>
    <property type="project" value="UniProtKB-KW"/>
</dbReference>
<keyword evidence="9" id="KW-1185">Reference proteome</keyword>
<dbReference type="eggNOG" id="COG0803">
    <property type="taxonomic scope" value="Bacteria"/>
</dbReference>
<name>M7NIS7_9MICC</name>
<comment type="caution">
    <text evidence="8">The sequence shown here is derived from an EMBL/GenBank/DDBJ whole genome shotgun (WGS) entry which is preliminary data.</text>
</comment>
<comment type="subcellular location">
    <subcellularLocation>
        <location evidence="1">Cell envelope</location>
    </subcellularLocation>
</comment>
<feature type="compositionally biased region" description="Basic and acidic residues" evidence="6">
    <location>
        <begin position="125"/>
        <end position="170"/>
    </location>
</feature>
<feature type="chain" id="PRO_5004082060" evidence="7">
    <location>
        <begin position="21"/>
        <end position="350"/>
    </location>
</feature>
<proteinExistence type="inferred from homology"/>
<dbReference type="Proteomes" id="UP000012015">
    <property type="component" value="Unassembled WGS sequence"/>
</dbReference>